<keyword evidence="4" id="KW-1185">Reference proteome</keyword>
<evidence type="ECO:0000256" key="2">
    <source>
        <dbReference type="ARBA" id="ARBA00006617"/>
    </source>
</evidence>
<dbReference type="AlphaFoldDB" id="A0A5C3FAQ8"/>
<dbReference type="Gene3D" id="3.40.50.720">
    <property type="entry name" value="NAD(P)-binding Rossmann-like Domain"/>
    <property type="match status" value="1"/>
</dbReference>
<sequence length="267" mass="27853">MAASAKKTAIVQVSNPVGKPLLSALLSPSSSFSSVHAFVRPTSQMPTPTVSPEKSFAQHPLDFDKLLSGDQAEAEKLSQVGADVVFITLGTTRAEAGSAQAFEKIDRQYVLAAAQAALTGSTTTTMTTTTTKPAADKTIVYCSSQAANSSSLFLYPRSKGLTEEGLAKLASDVIIFRPGFLAQAERKQPRALETIFGKLTGVVSHFSSNVEINVSTLGLAMVKAGQLGSAGLRSQGMGAPPAFKKDEGTDNTVTVVSNAEAIQLGKQ</sequence>
<dbReference type="GO" id="GO:0051170">
    <property type="term" value="P:import into nucleus"/>
    <property type="evidence" value="ECO:0007669"/>
    <property type="project" value="TreeGrafter"/>
</dbReference>
<name>A0A5C3FAQ8_9BASI</name>
<accession>A0A5C3FAQ8</accession>
<protein>
    <recommendedName>
        <fullName evidence="5">NAD(P)-binding domain-containing protein</fullName>
    </recommendedName>
</protein>
<dbReference type="SUPFAM" id="SSF51735">
    <property type="entry name" value="NAD(P)-binding Rossmann-fold domains"/>
    <property type="match status" value="1"/>
</dbReference>
<comment type="similarity">
    <text evidence="2">Belongs to the FMP52 family.</text>
</comment>
<comment type="subcellular location">
    <subcellularLocation>
        <location evidence="1">Mitochondrion outer membrane</location>
        <topology evidence="1">Peripheral membrane protein</topology>
    </subcellularLocation>
</comment>
<dbReference type="OrthoDB" id="430436at2759"/>
<evidence type="ECO:0000256" key="1">
    <source>
        <dbReference type="ARBA" id="ARBA00004450"/>
    </source>
</evidence>
<dbReference type="InterPro" id="IPR036291">
    <property type="entry name" value="NAD(P)-bd_dom_sf"/>
</dbReference>
<dbReference type="PANTHER" id="PTHR14097">
    <property type="entry name" value="OXIDOREDUCTASE HTATIP2"/>
    <property type="match status" value="1"/>
</dbReference>
<dbReference type="PANTHER" id="PTHR14097:SF7">
    <property type="entry name" value="OXIDOREDUCTASE HTATIP2"/>
    <property type="match status" value="1"/>
</dbReference>
<reference evidence="3 4" key="1">
    <citation type="submission" date="2018-03" db="EMBL/GenBank/DDBJ databases">
        <authorList>
            <person name="Guldener U."/>
        </authorList>
    </citation>
    <scope>NUCLEOTIDE SEQUENCE [LARGE SCALE GENOMIC DNA]</scope>
    <source>
        <strain evidence="3 4">DAOM196992</strain>
    </source>
</reference>
<gene>
    <name evidence="3" type="ORF">PSFLO_06269</name>
</gene>
<organism evidence="3 4">
    <name type="scientific">Pseudozyma flocculosa</name>
    <dbReference type="NCBI Taxonomy" id="84751"/>
    <lineage>
        <taxon>Eukaryota</taxon>
        <taxon>Fungi</taxon>
        <taxon>Dikarya</taxon>
        <taxon>Basidiomycota</taxon>
        <taxon>Ustilaginomycotina</taxon>
        <taxon>Ustilaginomycetes</taxon>
        <taxon>Ustilaginales</taxon>
        <taxon>Ustilaginaceae</taxon>
        <taxon>Pseudozyma</taxon>
    </lineage>
</organism>
<evidence type="ECO:0008006" key="5">
    <source>
        <dbReference type="Google" id="ProtNLM"/>
    </source>
</evidence>
<dbReference type="Proteomes" id="UP000323386">
    <property type="component" value="Unassembled WGS sequence"/>
</dbReference>
<evidence type="ECO:0000313" key="4">
    <source>
        <dbReference type="Proteomes" id="UP000323386"/>
    </source>
</evidence>
<proteinExistence type="inferred from homology"/>
<dbReference type="GO" id="GO:0005741">
    <property type="term" value="C:mitochondrial outer membrane"/>
    <property type="evidence" value="ECO:0007669"/>
    <property type="project" value="UniProtKB-SubCell"/>
</dbReference>
<evidence type="ECO:0000313" key="3">
    <source>
        <dbReference type="EMBL" id="SPO40787.1"/>
    </source>
</evidence>
<dbReference type="EMBL" id="OOIP01000022">
    <property type="protein sequence ID" value="SPO40787.1"/>
    <property type="molecule type" value="Genomic_DNA"/>
</dbReference>